<evidence type="ECO:0000313" key="7">
    <source>
        <dbReference type="EMBL" id="OBI09086.1"/>
    </source>
</evidence>
<keyword evidence="3" id="KW-0521">NADP</keyword>
<name>A0A1A2W879_MYCSC</name>
<proteinExistence type="predicted"/>
<keyword evidence="4" id="KW-0511">Multifunctional enzyme</keyword>
<dbReference type="SUPFAM" id="SSF51735">
    <property type="entry name" value="NAD(P)-binding Rossmann-fold domains"/>
    <property type="match status" value="2"/>
</dbReference>
<evidence type="ECO:0000259" key="6">
    <source>
        <dbReference type="PROSITE" id="PS50075"/>
    </source>
</evidence>
<dbReference type="PANTHER" id="PTHR43775">
    <property type="entry name" value="FATTY ACID SYNTHASE"/>
    <property type="match status" value="1"/>
</dbReference>
<dbReference type="InterPro" id="IPR036736">
    <property type="entry name" value="ACP-like_sf"/>
</dbReference>
<dbReference type="PANTHER" id="PTHR43775:SF37">
    <property type="entry name" value="SI:DKEY-61P9.11"/>
    <property type="match status" value="1"/>
</dbReference>
<accession>A0A1A2W879</accession>
<feature type="region of interest" description="Disordered" evidence="5">
    <location>
        <begin position="1"/>
        <end position="24"/>
    </location>
</feature>
<dbReference type="InterPro" id="IPR036291">
    <property type="entry name" value="NAD(P)-bd_dom_sf"/>
</dbReference>
<evidence type="ECO:0000256" key="5">
    <source>
        <dbReference type="SAM" id="MobiDB-lite"/>
    </source>
</evidence>
<dbReference type="GO" id="GO:0031177">
    <property type="term" value="F:phosphopantetheine binding"/>
    <property type="evidence" value="ECO:0007669"/>
    <property type="project" value="InterPro"/>
</dbReference>
<evidence type="ECO:0000256" key="1">
    <source>
        <dbReference type="ARBA" id="ARBA00022450"/>
    </source>
</evidence>
<dbReference type="InterPro" id="IPR009081">
    <property type="entry name" value="PP-bd_ACP"/>
</dbReference>
<dbReference type="GO" id="GO:0006633">
    <property type="term" value="P:fatty acid biosynthetic process"/>
    <property type="evidence" value="ECO:0007669"/>
    <property type="project" value="TreeGrafter"/>
</dbReference>
<dbReference type="SUPFAM" id="SSF47336">
    <property type="entry name" value="ACP-like"/>
    <property type="match status" value="1"/>
</dbReference>
<reference evidence="7 8" key="1">
    <citation type="submission" date="2016-06" db="EMBL/GenBank/DDBJ databases">
        <authorList>
            <person name="Kjaerup R.B."/>
            <person name="Dalgaard T.S."/>
            <person name="Juul-Madsen H.R."/>
        </authorList>
    </citation>
    <scope>NUCLEOTIDE SEQUENCE [LARGE SCALE GENOMIC DNA]</scope>
    <source>
        <strain evidence="7 8">E2838</strain>
    </source>
</reference>
<dbReference type="Proteomes" id="UP000092207">
    <property type="component" value="Unassembled WGS sequence"/>
</dbReference>
<dbReference type="InterPro" id="IPR020806">
    <property type="entry name" value="PKS_PP-bd"/>
</dbReference>
<gene>
    <name evidence="7" type="ORF">A5679_08665</name>
</gene>
<organism evidence="7 8">
    <name type="scientific">Mycobacterium scrofulaceum</name>
    <dbReference type="NCBI Taxonomy" id="1783"/>
    <lineage>
        <taxon>Bacteria</taxon>
        <taxon>Bacillati</taxon>
        <taxon>Actinomycetota</taxon>
        <taxon>Actinomycetes</taxon>
        <taxon>Mycobacteriales</taxon>
        <taxon>Mycobacteriaceae</taxon>
        <taxon>Mycobacterium</taxon>
    </lineage>
</organism>
<keyword evidence="2" id="KW-0597">Phosphoprotein</keyword>
<dbReference type="InterPro" id="IPR050091">
    <property type="entry name" value="PKS_NRPS_Biosynth_Enz"/>
</dbReference>
<evidence type="ECO:0000313" key="8">
    <source>
        <dbReference type="Proteomes" id="UP000092207"/>
    </source>
</evidence>
<evidence type="ECO:0000256" key="2">
    <source>
        <dbReference type="ARBA" id="ARBA00022553"/>
    </source>
</evidence>
<dbReference type="EMBL" id="LZJY01000052">
    <property type="protein sequence ID" value="OBI09086.1"/>
    <property type="molecule type" value="Genomic_DNA"/>
</dbReference>
<evidence type="ECO:0000256" key="3">
    <source>
        <dbReference type="ARBA" id="ARBA00022857"/>
    </source>
</evidence>
<dbReference type="SMART" id="SM01294">
    <property type="entry name" value="PKS_PP_betabranch"/>
    <property type="match status" value="1"/>
</dbReference>
<dbReference type="Gene3D" id="1.10.1200.10">
    <property type="entry name" value="ACP-like"/>
    <property type="match status" value="1"/>
</dbReference>
<dbReference type="GO" id="GO:0004312">
    <property type="term" value="F:fatty acid synthase activity"/>
    <property type="evidence" value="ECO:0007669"/>
    <property type="project" value="TreeGrafter"/>
</dbReference>
<comment type="caution">
    <text evidence="7">The sequence shown here is derived from an EMBL/GenBank/DDBJ whole genome shotgun (WGS) entry which is preliminary data.</text>
</comment>
<dbReference type="InterPro" id="IPR006162">
    <property type="entry name" value="Ppantetheine_attach_site"/>
</dbReference>
<dbReference type="SMART" id="SM00822">
    <property type="entry name" value="PKS_KR"/>
    <property type="match status" value="1"/>
</dbReference>
<protein>
    <recommendedName>
        <fullName evidence="6">Carrier domain-containing protein</fullName>
    </recommendedName>
</protein>
<evidence type="ECO:0000256" key="4">
    <source>
        <dbReference type="ARBA" id="ARBA00023268"/>
    </source>
</evidence>
<dbReference type="PROSITE" id="PS50075">
    <property type="entry name" value="CARRIER"/>
    <property type="match status" value="1"/>
</dbReference>
<dbReference type="Pfam" id="PF08659">
    <property type="entry name" value="KR"/>
    <property type="match status" value="1"/>
</dbReference>
<dbReference type="CDD" id="cd05274">
    <property type="entry name" value="KR_FAS_SDR_x"/>
    <property type="match status" value="1"/>
</dbReference>
<dbReference type="InterPro" id="IPR013968">
    <property type="entry name" value="PKS_KR"/>
</dbReference>
<feature type="domain" description="Carrier" evidence="6">
    <location>
        <begin position="498"/>
        <end position="575"/>
    </location>
</feature>
<dbReference type="InterPro" id="IPR057326">
    <property type="entry name" value="KR_dom"/>
</dbReference>
<dbReference type="PROSITE" id="PS00012">
    <property type="entry name" value="PHOSPHOPANTETHEINE"/>
    <property type="match status" value="1"/>
</dbReference>
<dbReference type="SMART" id="SM00823">
    <property type="entry name" value="PKS_PP"/>
    <property type="match status" value="1"/>
</dbReference>
<dbReference type="Pfam" id="PF00550">
    <property type="entry name" value="PP-binding"/>
    <property type="match status" value="1"/>
</dbReference>
<dbReference type="Gene3D" id="3.40.50.720">
    <property type="entry name" value="NAD(P)-binding Rossmann-like Domain"/>
    <property type="match status" value="1"/>
</dbReference>
<sequence length="615" mass="65002">MRLRHNASRDAGLTAARSARKGDGTPIDEWSYEVGWPVRPLPQAEAATTGRWLVVGDTGLVNELGRVAGPQRIEGLESGALADDEVLHGALNRVDRVLFAPLACEPSAGAAYRLFHQARRLAAAMAAAASPPKLFIVTRNGQPIAEGDRANPAHGTLWGLGRTLALEHPEIWRSLIDFDDAVPAELAVPRLLAEATGTDGEDQVVYRQGVRHVPRLQRRVLPTDAVALDGDACQLVIGATGNIGPHLIRQLARMGAKTIVAVSRNPGSRLGELTESLAAGGIKLVAVAADAADEAAMAELFHRFGTDLPPVEGVYLAAYAGGPVLLDEMTDDDVTAMFAPKLDAAAVLHRLTLTTPVRHFALFSSISGLTGSRWLAHYTATSGYLDALAYARRSLGLAATTINWGLWKSLADSDGDAGQISVGTGLVPMDDQTAIAALPLAMNPAAGVHSIVVDADWPLLAEAYRTRGSLHIVDDLLPDSAGAALIPARDWSHLTPAQVRREVEGGLRSIVARELRIPEPELESDRPLAELGLNSLMAMAIRREAEALVGVEISTTMLFNHPTVAALADQLTKLVAPVEDSGHDAIAALSASAGSTLDSLFDRIESSSVTAEEPA</sequence>
<dbReference type="AlphaFoldDB" id="A0A1A2W879"/>
<keyword evidence="1" id="KW-0596">Phosphopantetheine</keyword>